<dbReference type="HAMAP" id="MF_00816">
    <property type="entry name" value="UPF0352"/>
    <property type="match status" value="1"/>
</dbReference>
<dbReference type="EMBL" id="MUEK01000013">
    <property type="protein sequence ID" value="OOE38846.1"/>
    <property type="molecule type" value="Genomic_DNA"/>
</dbReference>
<proteinExistence type="inferred from homology"/>
<name>A0A1V3GMI4_9GAMM</name>
<dbReference type="InterPro" id="IPR023202">
    <property type="entry name" value="YejL_sf"/>
</dbReference>
<keyword evidence="6" id="KW-1185">Reference proteome</keyword>
<gene>
    <name evidence="2" type="ORF">BZG00_12655</name>
    <name evidence="3" type="ORF">BZG09_00215</name>
    <name evidence="4" type="ORF">N8M53_09010</name>
</gene>
<evidence type="ECO:0000313" key="3">
    <source>
        <dbReference type="EMBL" id="OOE46558.1"/>
    </source>
</evidence>
<evidence type="ECO:0000313" key="4">
    <source>
        <dbReference type="EMBL" id="WBA07966.1"/>
    </source>
</evidence>
<dbReference type="Proteomes" id="UP001164748">
    <property type="component" value="Chromosome"/>
</dbReference>
<dbReference type="Gene3D" id="1.10.3390.10">
    <property type="entry name" value="YejL-like"/>
    <property type="match status" value="1"/>
</dbReference>
<evidence type="ECO:0000313" key="2">
    <source>
        <dbReference type="EMBL" id="OOE38846.1"/>
    </source>
</evidence>
<dbReference type="Proteomes" id="UP000188726">
    <property type="component" value="Unassembled WGS sequence"/>
</dbReference>
<dbReference type="PIRSF" id="PIRSF006188">
    <property type="entry name" value="UCP006188"/>
    <property type="match status" value="1"/>
</dbReference>
<dbReference type="SUPFAM" id="SSF158651">
    <property type="entry name" value="YejL-like"/>
    <property type="match status" value="1"/>
</dbReference>
<accession>A0A1V3GMI4</accession>
<dbReference type="RefSeq" id="WP_069362013.1">
    <property type="nucleotide sequence ID" value="NZ_CP040021.1"/>
</dbReference>
<dbReference type="InterPro" id="IPR009857">
    <property type="entry name" value="UPF0352"/>
</dbReference>
<protein>
    <recommendedName>
        <fullName evidence="1">UPF0352 protein BZG00_12655</fullName>
    </recommendedName>
</protein>
<dbReference type="GeneID" id="89609777"/>
<dbReference type="AlphaFoldDB" id="A0A1V3GMI4"/>
<evidence type="ECO:0000313" key="5">
    <source>
        <dbReference type="Proteomes" id="UP000188726"/>
    </source>
</evidence>
<dbReference type="EMBL" id="MUEO01000001">
    <property type="protein sequence ID" value="OOE46558.1"/>
    <property type="molecule type" value="Genomic_DNA"/>
</dbReference>
<evidence type="ECO:0000313" key="6">
    <source>
        <dbReference type="Proteomes" id="UP000189021"/>
    </source>
</evidence>
<reference evidence="5 6" key="1">
    <citation type="journal article" date="2017" name="Genome Announc.">
        <title>Draft Genome Sequences of Salinivibrio proteolyticus, Salinivibrio sharmensis, Salinivibrio siamensis, Salinivibrio costicola subsp. alcaliphilus, Salinivibrio costicola subsp. vallismortis, and 29 New Isolates Belonging to the Genus Salinivibrio.</title>
        <authorList>
            <person name="Lopez-Hermoso C."/>
            <person name="de la Haba R.R."/>
            <person name="Sanchez-Porro C."/>
            <person name="Bayliss S.C."/>
            <person name="Feil E.J."/>
            <person name="Ventosa A."/>
        </authorList>
    </citation>
    <scope>NUCLEOTIDE SEQUENCE [LARGE SCALE GENOMIC DNA]</scope>
    <source>
        <strain evidence="2 6">AL184</strain>
        <strain evidence="3 5">IC202</strain>
    </source>
</reference>
<reference evidence="4" key="2">
    <citation type="submission" date="2022-09" db="EMBL/GenBank/DDBJ databases">
        <authorList>
            <person name="Li Z.-J."/>
        </authorList>
    </citation>
    <scope>NUCLEOTIDE SEQUENCE</scope>
    <source>
        <strain evidence="4">TGB11</strain>
    </source>
</reference>
<dbReference type="EMBL" id="CP114588">
    <property type="protein sequence ID" value="WBA07966.1"/>
    <property type="molecule type" value="Genomic_DNA"/>
</dbReference>
<dbReference type="Proteomes" id="UP000189021">
    <property type="component" value="Unassembled WGS sequence"/>
</dbReference>
<organism evidence="2 6">
    <name type="scientific">Salinivibrio kushneri</name>
    <dbReference type="NCBI Taxonomy" id="1908198"/>
    <lineage>
        <taxon>Bacteria</taxon>
        <taxon>Pseudomonadati</taxon>
        <taxon>Pseudomonadota</taxon>
        <taxon>Gammaproteobacteria</taxon>
        <taxon>Vibrionales</taxon>
        <taxon>Vibrionaceae</taxon>
        <taxon>Salinivibrio</taxon>
    </lineage>
</organism>
<dbReference type="NCBIfam" id="NF010242">
    <property type="entry name" value="PRK13689.1"/>
    <property type="match status" value="1"/>
</dbReference>
<comment type="similarity">
    <text evidence="1">Belongs to the UPF0352 family.</text>
</comment>
<dbReference type="Pfam" id="PF07208">
    <property type="entry name" value="DUF1414"/>
    <property type="match status" value="1"/>
</dbReference>
<sequence length="72" mass="7968">MPVTSKYDDEQVERIINDVVNVLEQHDASTDLSLMVIGNVATNILNHNIPAAQRQAFADKFAQALMASIDKQ</sequence>
<evidence type="ECO:0000256" key="1">
    <source>
        <dbReference type="HAMAP-Rule" id="MF_00816"/>
    </source>
</evidence>
<dbReference type="OrthoDB" id="5771474at2"/>